<dbReference type="EMBL" id="JAVDTI010000008">
    <property type="protein sequence ID" value="MDR6808951.1"/>
    <property type="molecule type" value="Genomic_DNA"/>
</dbReference>
<dbReference type="Proteomes" id="UP001264980">
    <property type="component" value="Unassembled WGS sequence"/>
</dbReference>
<keyword evidence="2" id="KW-0238">DNA-binding</keyword>
<evidence type="ECO:0000256" key="2">
    <source>
        <dbReference type="ARBA" id="ARBA00023125"/>
    </source>
</evidence>
<dbReference type="PROSITE" id="PS01124">
    <property type="entry name" value="HTH_ARAC_FAMILY_2"/>
    <property type="match status" value="1"/>
</dbReference>
<organism evidence="5 6">
    <name type="scientific">Dyadobacter fermentans</name>
    <dbReference type="NCBI Taxonomy" id="94254"/>
    <lineage>
        <taxon>Bacteria</taxon>
        <taxon>Pseudomonadati</taxon>
        <taxon>Bacteroidota</taxon>
        <taxon>Cytophagia</taxon>
        <taxon>Cytophagales</taxon>
        <taxon>Spirosomataceae</taxon>
        <taxon>Dyadobacter</taxon>
    </lineage>
</organism>
<protein>
    <submittedName>
        <fullName evidence="5">AraC-like DNA-binding protein</fullName>
    </submittedName>
</protein>
<sequence>MGRLVRCMINSYLNKFDRLTRNQRKELYTPVVPIPAIYSITDFFNAYGLGRPLHPQIMCMRLEEQPDTKLKVMPLYRSNFYRIILFTNSQLAFTAGNTRQSIGQNCLSFSYPGKLESWEREGRLYGTVIYFTQEFADVDSTHSGFDSQYPFFTLAGDTLLSLDQTEADQLRQLAEEMIREMYSELPDKLSMVRKLLAVYLHKIRRLYTQKMGQLPAEQKANQALLNRFRNVLDEYVTQLVSGQQSVMPSVSLLADLLGISANYLNEVIKRVSGLPASAHVQRKMMLEIKALLLHSDDQVAQIAYRFGFDNVSYFNRFFKKQTGQTPLEFRARHQV</sequence>
<dbReference type="Pfam" id="PF12833">
    <property type="entry name" value="HTH_18"/>
    <property type="match status" value="1"/>
</dbReference>
<evidence type="ECO:0000256" key="1">
    <source>
        <dbReference type="ARBA" id="ARBA00023015"/>
    </source>
</evidence>
<dbReference type="PRINTS" id="PR00032">
    <property type="entry name" value="HTHARAC"/>
</dbReference>
<keyword evidence="3" id="KW-0804">Transcription</keyword>
<keyword evidence="6" id="KW-1185">Reference proteome</keyword>
<name>A0ABU1R6B8_9BACT</name>
<dbReference type="InterPro" id="IPR009057">
    <property type="entry name" value="Homeodomain-like_sf"/>
</dbReference>
<feature type="domain" description="HTH araC/xylS-type" evidence="4">
    <location>
        <begin position="234"/>
        <end position="332"/>
    </location>
</feature>
<dbReference type="Gene3D" id="1.10.10.60">
    <property type="entry name" value="Homeodomain-like"/>
    <property type="match status" value="1"/>
</dbReference>
<dbReference type="SUPFAM" id="SSF46689">
    <property type="entry name" value="Homeodomain-like"/>
    <property type="match status" value="1"/>
</dbReference>
<comment type="caution">
    <text evidence="5">The sequence shown here is derived from an EMBL/GenBank/DDBJ whole genome shotgun (WGS) entry which is preliminary data.</text>
</comment>
<reference evidence="5 6" key="1">
    <citation type="submission" date="2023-07" db="EMBL/GenBank/DDBJ databases">
        <title>Sorghum-associated microbial communities from plants grown in Nebraska, USA.</title>
        <authorList>
            <person name="Schachtman D."/>
        </authorList>
    </citation>
    <scope>NUCLEOTIDE SEQUENCE [LARGE SCALE GENOMIC DNA]</scope>
    <source>
        <strain evidence="5 6">BE57</strain>
    </source>
</reference>
<evidence type="ECO:0000259" key="4">
    <source>
        <dbReference type="PROSITE" id="PS01124"/>
    </source>
</evidence>
<dbReference type="InterPro" id="IPR020449">
    <property type="entry name" value="Tscrpt_reg_AraC-type_HTH"/>
</dbReference>
<proteinExistence type="predicted"/>
<keyword evidence="1" id="KW-0805">Transcription regulation</keyword>
<dbReference type="SMART" id="SM00342">
    <property type="entry name" value="HTH_ARAC"/>
    <property type="match status" value="1"/>
</dbReference>
<dbReference type="RefSeq" id="WP_309991646.1">
    <property type="nucleotide sequence ID" value="NZ_JAVDTI010000008.1"/>
</dbReference>
<evidence type="ECO:0000313" key="5">
    <source>
        <dbReference type="EMBL" id="MDR6808951.1"/>
    </source>
</evidence>
<gene>
    <name evidence="5" type="ORF">J2W84_006016</name>
</gene>
<dbReference type="InterPro" id="IPR018060">
    <property type="entry name" value="HTH_AraC"/>
</dbReference>
<evidence type="ECO:0000313" key="6">
    <source>
        <dbReference type="Proteomes" id="UP001264980"/>
    </source>
</evidence>
<accession>A0ABU1R6B8</accession>
<dbReference type="PANTHER" id="PTHR43280:SF32">
    <property type="entry name" value="TRANSCRIPTIONAL REGULATORY PROTEIN"/>
    <property type="match status" value="1"/>
</dbReference>
<evidence type="ECO:0000256" key="3">
    <source>
        <dbReference type="ARBA" id="ARBA00023163"/>
    </source>
</evidence>
<dbReference type="PANTHER" id="PTHR43280">
    <property type="entry name" value="ARAC-FAMILY TRANSCRIPTIONAL REGULATOR"/>
    <property type="match status" value="1"/>
</dbReference>